<comment type="caution">
    <text evidence="3">The sequence shown here is derived from an EMBL/GenBank/DDBJ whole genome shotgun (WGS) entry which is preliminary data.</text>
</comment>
<dbReference type="PROSITE" id="PS51819">
    <property type="entry name" value="VOC"/>
    <property type="match status" value="1"/>
</dbReference>
<dbReference type="PANTHER" id="PTHR36113:SF3">
    <property type="entry name" value="SLL5075 PROTEIN"/>
    <property type="match status" value="1"/>
</dbReference>
<dbReference type="Proteomes" id="UP000260680">
    <property type="component" value="Unassembled WGS sequence"/>
</dbReference>
<dbReference type="GO" id="GO:0016829">
    <property type="term" value="F:lyase activity"/>
    <property type="evidence" value="ECO:0007669"/>
    <property type="project" value="UniProtKB-KW"/>
</dbReference>
<reference evidence="2 5" key="2">
    <citation type="journal article" date="2024" name="Int. J. Syst. Evol. Microbiol.">
        <title>Lacrimispora brassicae sp. nov. isolated from fermented cabbage, and proposal of Clostridium indicum Gundawar et al. 2019 and Clostridium methoxybenzovorans Mechichi et al. 1999 as heterotypic synonyms of Lacrimispora amygdalina (Parshina et al. 2003) Haas and Blanchard 2020 and Lacrimispora indolis (McClung and McCoy 1957) Haas and Blanchard 2020, respectively.</title>
        <authorList>
            <person name="Kobayashi H."/>
            <person name="Tanizawa Y."/>
            <person name="Sakamoto M."/>
            <person name="Ohkuma M."/>
            <person name="Tohno M."/>
        </authorList>
    </citation>
    <scope>NUCLEOTIDE SEQUENCE [LARGE SCALE GENOMIC DNA]</scope>
    <source>
        <strain evidence="2 5">DSM 12857</strain>
    </source>
</reference>
<dbReference type="InterPro" id="IPR037523">
    <property type="entry name" value="VOC_core"/>
</dbReference>
<evidence type="ECO:0000313" key="2">
    <source>
        <dbReference type="EMBL" id="GLB32859.1"/>
    </source>
</evidence>
<dbReference type="CDD" id="cd06587">
    <property type="entry name" value="VOC"/>
    <property type="match status" value="1"/>
</dbReference>
<dbReference type="InterPro" id="IPR004360">
    <property type="entry name" value="Glyas_Fos-R_dOase_dom"/>
</dbReference>
<feature type="domain" description="VOC" evidence="1">
    <location>
        <begin position="2"/>
        <end position="118"/>
    </location>
</feature>
<dbReference type="PANTHER" id="PTHR36113">
    <property type="entry name" value="LYASE, PUTATIVE-RELATED-RELATED"/>
    <property type="match status" value="1"/>
</dbReference>
<keyword evidence="5" id="KW-1185">Reference proteome</keyword>
<reference evidence="3 4" key="1">
    <citation type="submission" date="2018-07" db="EMBL/GenBank/DDBJ databases">
        <title>New species, Clostridium PI-S10-A1B.</title>
        <authorList>
            <person name="Krishna G."/>
            <person name="Summeta K."/>
            <person name="Shikha S."/>
            <person name="Prabhu P.B."/>
            <person name="Suresh K."/>
        </authorList>
    </citation>
    <scope>NUCLEOTIDE SEQUENCE [LARGE SCALE GENOMIC DNA]</scope>
    <source>
        <strain evidence="3 4">PI-S10-A1B</strain>
    </source>
</reference>
<dbReference type="InterPro" id="IPR029068">
    <property type="entry name" value="Glyas_Bleomycin-R_OHBP_Dase"/>
</dbReference>
<dbReference type="SUPFAM" id="SSF54593">
    <property type="entry name" value="Glyoxalase/Bleomycin resistance protein/Dihydroxybiphenyl dioxygenase"/>
    <property type="match status" value="1"/>
</dbReference>
<evidence type="ECO:0000313" key="3">
    <source>
        <dbReference type="EMBL" id="RFZ75891.1"/>
    </source>
</evidence>
<dbReference type="InterPro" id="IPR051332">
    <property type="entry name" value="Fosfomycin_Res_Enzymes"/>
</dbReference>
<evidence type="ECO:0000313" key="4">
    <source>
        <dbReference type="Proteomes" id="UP000260680"/>
    </source>
</evidence>
<dbReference type="Proteomes" id="UP001419084">
    <property type="component" value="Unassembled WGS sequence"/>
</dbReference>
<organism evidence="3 4">
    <name type="scientific">Lacrimispora amygdalina</name>
    <dbReference type="NCBI Taxonomy" id="253257"/>
    <lineage>
        <taxon>Bacteria</taxon>
        <taxon>Bacillati</taxon>
        <taxon>Bacillota</taxon>
        <taxon>Clostridia</taxon>
        <taxon>Lachnospirales</taxon>
        <taxon>Lachnospiraceae</taxon>
        <taxon>Lacrimispora</taxon>
    </lineage>
</organism>
<dbReference type="OrthoDB" id="192739at2"/>
<accession>A0A3E2N4R3</accession>
<dbReference type="RefSeq" id="WP_117419953.1">
    <property type="nucleotide sequence ID" value="NZ_BRPJ01000100.1"/>
</dbReference>
<dbReference type="Pfam" id="PF00903">
    <property type="entry name" value="Glyoxalase"/>
    <property type="match status" value="1"/>
</dbReference>
<dbReference type="Gene3D" id="3.10.180.10">
    <property type="entry name" value="2,3-Dihydroxybiphenyl 1,2-Dioxygenase, domain 1"/>
    <property type="match status" value="1"/>
</dbReference>
<proteinExistence type="predicted"/>
<evidence type="ECO:0000259" key="1">
    <source>
        <dbReference type="PROSITE" id="PS51819"/>
    </source>
</evidence>
<sequence>MKFCWTTIHVKSLEESILFYHEIIGLDIVNQFEGGPGMKIAMLGEPGNALIELIEQKGISQESKGISIGFEVPSIEKAMEHLRENGIAIKSGPFSPVPATTFFFVEDPDGLEVQIVQHG</sequence>
<protein>
    <submittedName>
        <fullName evidence="2">Lactoylglutathione lyase</fullName>
    </submittedName>
    <submittedName>
        <fullName evidence="3">VOC family protein</fullName>
    </submittedName>
</protein>
<keyword evidence="2" id="KW-0456">Lyase</keyword>
<evidence type="ECO:0000313" key="5">
    <source>
        <dbReference type="Proteomes" id="UP001419084"/>
    </source>
</evidence>
<gene>
    <name evidence="3" type="ORF">DS742_26700</name>
    <name evidence="2" type="ORF">LAD12857_47820</name>
</gene>
<dbReference type="AlphaFoldDB" id="A0A3E2N4R3"/>
<dbReference type="EMBL" id="BRPJ01000100">
    <property type="protein sequence ID" value="GLB32859.1"/>
    <property type="molecule type" value="Genomic_DNA"/>
</dbReference>
<name>A0A3E2N4R3_9FIRM</name>
<dbReference type="EMBL" id="QOHO01000113">
    <property type="protein sequence ID" value="RFZ75891.1"/>
    <property type="molecule type" value="Genomic_DNA"/>
</dbReference>